<dbReference type="CDD" id="cd07987">
    <property type="entry name" value="LPLAT_MGAT-like"/>
    <property type="match status" value="1"/>
</dbReference>
<dbReference type="EC" id="2.3.1.20" evidence="5 16"/>
<dbReference type="PANTHER" id="PTHR12317">
    <property type="entry name" value="DIACYLGLYCEROL O-ACYLTRANSFERASE"/>
    <property type="match status" value="1"/>
</dbReference>
<dbReference type="EMBL" id="JAPDMQ010000313">
    <property type="protein sequence ID" value="KAK0527386.1"/>
    <property type="molecule type" value="Genomic_DNA"/>
</dbReference>
<keyword evidence="9" id="KW-0319">Glycerol metabolism</keyword>
<dbReference type="GO" id="GO:0004144">
    <property type="term" value="F:diacylglycerol O-acyltransferase activity"/>
    <property type="evidence" value="ECO:0007669"/>
    <property type="project" value="UniProtKB-UniRule"/>
</dbReference>
<dbReference type="PANTHER" id="PTHR12317:SF0">
    <property type="entry name" value="ACYLTRANSFERASE"/>
    <property type="match status" value="1"/>
</dbReference>
<protein>
    <recommendedName>
        <fullName evidence="5 16">Diacylglycerol O-acyltransferase</fullName>
        <ecNumber evidence="5 16">2.3.1.20</ecNumber>
    </recommendedName>
</protein>
<keyword evidence="10 16" id="KW-0256">Endoplasmic reticulum</keyword>
<organism evidence="18 19">
    <name type="scientific">Tilletia horrida</name>
    <dbReference type="NCBI Taxonomy" id="155126"/>
    <lineage>
        <taxon>Eukaryota</taxon>
        <taxon>Fungi</taxon>
        <taxon>Dikarya</taxon>
        <taxon>Basidiomycota</taxon>
        <taxon>Ustilaginomycotina</taxon>
        <taxon>Exobasidiomycetes</taxon>
        <taxon>Tilletiales</taxon>
        <taxon>Tilletiaceae</taxon>
        <taxon>Tilletia</taxon>
    </lineage>
</organism>
<dbReference type="InterPro" id="IPR007130">
    <property type="entry name" value="DAGAT"/>
</dbReference>
<gene>
    <name evidence="18" type="primary">DGA1</name>
    <name evidence="18" type="ORF">OC842_004889</name>
</gene>
<feature type="compositionally biased region" description="Low complexity" evidence="17">
    <location>
        <begin position="50"/>
        <end position="73"/>
    </location>
</feature>
<comment type="caution">
    <text evidence="18">The sequence shown here is derived from an EMBL/GenBank/DDBJ whole genome shotgun (WGS) entry which is preliminary data.</text>
</comment>
<accession>A0AAN6GBD2</accession>
<proteinExistence type="inferred from homology"/>
<evidence type="ECO:0000256" key="12">
    <source>
        <dbReference type="ARBA" id="ARBA00023098"/>
    </source>
</evidence>
<dbReference type="Proteomes" id="UP001176521">
    <property type="component" value="Unassembled WGS sequence"/>
</dbReference>
<evidence type="ECO:0000256" key="10">
    <source>
        <dbReference type="ARBA" id="ARBA00022824"/>
    </source>
</evidence>
<comment type="pathway">
    <text evidence="2 16">Glycerolipid metabolism; triacylglycerol biosynthesis.</text>
</comment>
<keyword evidence="19" id="KW-1185">Reference proteome</keyword>
<dbReference type="Pfam" id="PF03982">
    <property type="entry name" value="DAGAT"/>
    <property type="match status" value="2"/>
</dbReference>
<dbReference type="AlphaFoldDB" id="A0AAN6GBD2"/>
<keyword evidence="12 16" id="KW-0443">Lipid metabolism</keyword>
<evidence type="ECO:0000256" key="3">
    <source>
        <dbReference type="ARBA" id="ARBA00005189"/>
    </source>
</evidence>
<evidence type="ECO:0000256" key="16">
    <source>
        <dbReference type="RuleBase" id="RU367023"/>
    </source>
</evidence>
<keyword evidence="7 18" id="KW-0808">Transferase</keyword>
<evidence type="ECO:0000256" key="5">
    <source>
        <dbReference type="ARBA" id="ARBA00013244"/>
    </source>
</evidence>
<comment type="catalytic activity">
    <reaction evidence="15 16">
        <text>an acyl-CoA + a 1,2-diacyl-sn-glycerol = a triacyl-sn-glycerol + CoA</text>
        <dbReference type="Rhea" id="RHEA:10868"/>
        <dbReference type="ChEBI" id="CHEBI:17815"/>
        <dbReference type="ChEBI" id="CHEBI:57287"/>
        <dbReference type="ChEBI" id="CHEBI:58342"/>
        <dbReference type="ChEBI" id="CHEBI:64615"/>
        <dbReference type="EC" id="2.3.1.20"/>
    </reaction>
</comment>
<dbReference type="GO" id="GO:0019432">
    <property type="term" value="P:triglyceride biosynthetic process"/>
    <property type="evidence" value="ECO:0007669"/>
    <property type="project" value="UniProtKB-UniRule"/>
</dbReference>
<keyword evidence="11 16" id="KW-1133">Transmembrane helix</keyword>
<sequence>MPDNNNSSSSSARLAPAPVADALASPALLPASATAGDRSLPSDAEDERISSSSAPADASSTALANGAASSSAAELRNRATLSKQQQQQQQQVQPSESNGGGGGSSGGSGTRSRSGSSFHIQFAPLNVPRHRRLQTLGVLIWALLLPLCLALYFFLMSVPLAWPFIIPYTLWILVFDAGAEDGGRRYTWVRQWKLWTYFAEYYPVSLIKTVDLPPDRPYVFGYHPHGVIGMGAFANFATEATEFPTSFPGIRPHLLTLASNFQIPIYRDLLLALGICSVSKRSCNAILQGHGRVDYRGQRRYRGEGRNWLWKRRKDPIKNEPSSEELEASKGQAICIVVGGATESLKALPGTADLTLRKRLGFIKIAMRNGADLVPVFSFGENDIFSQLAAGDRVHALQKRFQSAFGFTLPLFHGRGIFNYTIGLMPYRHPIVSVVGRPIHCERNPDPTKAELEEIQRLYITELMNLWETWKDAYAANRTKELTIIE</sequence>
<comment type="subcellular location">
    <subcellularLocation>
        <location evidence="1 16">Endoplasmic reticulum membrane</location>
        <topology evidence="1 16">Multi-pass membrane protein</topology>
    </subcellularLocation>
</comment>
<comment type="caution">
    <text evidence="16">Lacks conserved residue(s) required for the propagation of feature annotation.</text>
</comment>
<evidence type="ECO:0000256" key="8">
    <source>
        <dbReference type="ARBA" id="ARBA00022692"/>
    </source>
</evidence>
<evidence type="ECO:0000313" key="18">
    <source>
        <dbReference type="EMBL" id="KAK0527386.1"/>
    </source>
</evidence>
<evidence type="ECO:0000256" key="1">
    <source>
        <dbReference type="ARBA" id="ARBA00004477"/>
    </source>
</evidence>
<evidence type="ECO:0000256" key="13">
    <source>
        <dbReference type="ARBA" id="ARBA00023136"/>
    </source>
</evidence>
<comment type="function">
    <text evidence="16">Catalyzes the terminal and only committed step in triacylglycerol synthesis by using diacylglycerol and fatty acyl CoA as substrates.</text>
</comment>
<dbReference type="GO" id="GO:0005789">
    <property type="term" value="C:endoplasmic reticulum membrane"/>
    <property type="evidence" value="ECO:0007669"/>
    <property type="project" value="UniProtKB-SubCell"/>
</dbReference>
<evidence type="ECO:0000256" key="9">
    <source>
        <dbReference type="ARBA" id="ARBA00022798"/>
    </source>
</evidence>
<keyword evidence="14 16" id="KW-0012">Acyltransferase</keyword>
<keyword evidence="8 16" id="KW-0812">Transmembrane</keyword>
<feature type="compositionally biased region" description="Low complexity" evidence="17">
    <location>
        <begin position="84"/>
        <end position="97"/>
    </location>
</feature>
<feature type="compositionally biased region" description="Gly residues" evidence="17">
    <location>
        <begin position="98"/>
        <end position="109"/>
    </location>
</feature>
<evidence type="ECO:0000256" key="7">
    <source>
        <dbReference type="ARBA" id="ARBA00022679"/>
    </source>
</evidence>
<feature type="transmembrane region" description="Helical" evidence="16">
    <location>
        <begin position="136"/>
        <end position="155"/>
    </location>
</feature>
<evidence type="ECO:0000256" key="11">
    <source>
        <dbReference type="ARBA" id="ARBA00022989"/>
    </source>
</evidence>
<comment type="pathway">
    <text evidence="3">Lipid metabolism.</text>
</comment>
<evidence type="ECO:0000313" key="19">
    <source>
        <dbReference type="Proteomes" id="UP001176521"/>
    </source>
</evidence>
<evidence type="ECO:0000256" key="15">
    <source>
        <dbReference type="ARBA" id="ARBA00048109"/>
    </source>
</evidence>
<evidence type="ECO:0000256" key="17">
    <source>
        <dbReference type="SAM" id="MobiDB-lite"/>
    </source>
</evidence>
<feature type="region of interest" description="Disordered" evidence="17">
    <location>
        <begin position="30"/>
        <end position="115"/>
    </location>
</feature>
<dbReference type="GO" id="GO:0006071">
    <property type="term" value="P:glycerol metabolic process"/>
    <property type="evidence" value="ECO:0007669"/>
    <property type="project" value="UniProtKB-UniRule"/>
</dbReference>
<evidence type="ECO:0000256" key="2">
    <source>
        <dbReference type="ARBA" id="ARBA00004771"/>
    </source>
</evidence>
<name>A0AAN6GBD2_9BASI</name>
<keyword evidence="13 16" id="KW-0472">Membrane</keyword>
<evidence type="ECO:0000256" key="14">
    <source>
        <dbReference type="ARBA" id="ARBA00023315"/>
    </source>
</evidence>
<comment type="similarity">
    <text evidence="4 16">Belongs to the diacylglycerol acyltransferase family.</text>
</comment>
<reference evidence="18" key="1">
    <citation type="journal article" date="2023" name="PhytoFront">
        <title>Draft Genome Resources of Seven Strains of Tilletia horrida, Causal Agent of Kernel Smut of Rice.</title>
        <authorList>
            <person name="Khanal S."/>
            <person name="Antony Babu S."/>
            <person name="Zhou X.G."/>
        </authorList>
    </citation>
    <scope>NUCLEOTIDE SEQUENCE</scope>
    <source>
        <strain evidence="18">TX3</strain>
    </source>
</reference>
<keyword evidence="6 16" id="KW-0444">Lipid biosynthesis</keyword>
<evidence type="ECO:0000256" key="4">
    <source>
        <dbReference type="ARBA" id="ARBA00005420"/>
    </source>
</evidence>
<evidence type="ECO:0000256" key="6">
    <source>
        <dbReference type="ARBA" id="ARBA00022516"/>
    </source>
</evidence>